<feature type="transmembrane region" description="Helical" evidence="1">
    <location>
        <begin position="174"/>
        <end position="192"/>
    </location>
</feature>
<keyword evidence="1" id="KW-0472">Membrane</keyword>
<sequence length="203" mass="23023">MKYLKEGLIKECIALSPLLCGALALILSITLDHVLPKRTVTYDEIVPQYAWKEVELPENHLATDPPSKLRRQNLKMAVMDGSGRPILIHKKITKKVPYSYDIVLSDWKEVTSEKLGVPNYSQKIIYPPRSSPTQSIMPQDVLGVMQYELNIIEEGTGVFYPVRELKKIRLTYEFSTGVGSILGVMMSTWLLLRQLKKQSTTMG</sequence>
<proteinExistence type="predicted"/>
<reference evidence="2 3" key="1">
    <citation type="submission" date="2020-12" db="EMBL/GenBank/DDBJ databases">
        <title>Geomonas sp. Red259, isolated from paddy soil.</title>
        <authorList>
            <person name="Xu Z."/>
            <person name="Zhang Z."/>
            <person name="Masuda Y."/>
            <person name="Itoh H."/>
            <person name="Senoo K."/>
        </authorList>
    </citation>
    <scope>NUCLEOTIDE SEQUENCE [LARGE SCALE GENOMIC DNA]</scope>
    <source>
        <strain evidence="2 3">Red259</strain>
    </source>
</reference>
<organism evidence="2 3">
    <name type="scientific">Geomonas propionica</name>
    <dbReference type="NCBI Taxonomy" id="2798582"/>
    <lineage>
        <taxon>Bacteria</taxon>
        <taxon>Pseudomonadati</taxon>
        <taxon>Thermodesulfobacteriota</taxon>
        <taxon>Desulfuromonadia</taxon>
        <taxon>Geobacterales</taxon>
        <taxon>Geobacteraceae</taxon>
        <taxon>Geomonas</taxon>
    </lineage>
</organism>
<name>A0ABS0YV31_9BACT</name>
<protein>
    <submittedName>
        <fullName evidence="2">Uncharacterized protein</fullName>
    </submittedName>
</protein>
<dbReference type="Proteomes" id="UP000641025">
    <property type="component" value="Unassembled WGS sequence"/>
</dbReference>
<comment type="caution">
    <text evidence="2">The sequence shown here is derived from an EMBL/GenBank/DDBJ whole genome shotgun (WGS) entry which is preliminary data.</text>
</comment>
<evidence type="ECO:0000256" key="1">
    <source>
        <dbReference type="SAM" id="Phobius"/>
    </source>
</evidence>
<keyword evidence="3" id="KW-1185">Reference proteome</keyword>
<accession>A0ABS0YV31</accession>
<feature type="transmembrane region" description="Helical" evidence="1">
    <location>
        <begin position="12"/>
        <end position="31"/>
    </location>
</feature>
<evidence type="ECO:0000313" key="2">
    <source>
        <dbReference type="EMBL" id="MBJ6801826.1"/>
    </source>
</evidence>
<evidence type="ECO:0000313" key="3">
    <source>
        <dbReference type="Proteomes" id="UP000641025"/>
    </source>
</evidence>
<dbReference type="EMBL" id="JAEMHK010000014">
    <property type="protein sequence ID" value="MBJ6801826.1"/>
    <property type="molecule type" value="Genomic_DNA"/>
</dbReference>
<gene>
    <name evidence="2" type="ORF">JFN90_16990</name>
</gene>
<keyword evidence="1" id="KW-1133">Transmembrane helix</keyword>
<dbReference type="RefSeq" id="WP_199396312.1">
    <property type="nucleotide sequence ID" value="NZ_JAEMHK010000014.1"/>
</dbReference>
<keyword evidence="1" id="KW-0812">Transmembrane</keyword>